<dbReference type="OrthoDB" id="5327615at2"/>
<dbReference type="RefSeq" id="WP_071858119.1">
    <property type="nucleotide sequence ID" value="NZ_JBHSHK010000008.1"/>
</dbReference>
<comment type="similarity">
    <text evidence="1">Belongs to the alpha-carbonic anhydrase family.</text>
</comment>
<evidence type="ECO:0000256" key="2">
    <source>
        <dbReference type="ARBA" id="ARBA00012925"/>
    </source>
</evidence>
<protein>
    <recommendedName>
        <fullName evidence="2">carbonic anhydrase</fullName>
        <ecNumber evidence="2">4.2.1.1</ecNumber>
    </recommendedName>
</protein>
<reference evidence="8 9" key="1">
    <citation type="submission" date="2014-12" db="EMBL/GenBank/DDBJ databases">
        <title>Draft genome sequences of 29 type strains of Enterococci.</title>
        <authorList>
            <person name="Zhong Z."/>
            <person name="Sun Z."/>
            <person name="Liu W."/>
            <person name="Zhang W."/>
            <person name="Zhang H."/>
        </authorList>
    </citation>
    <scope>NUCLEOTIDE SEQUENCE [LARGE SCALE GENOMIC DNA]</scope>
    <source>
        <strain evidence="8 9">DSM 17122</strain>
    </source>
</reference>
<dbReference type="SMART" id="SM01057">
    <property type="entry name" value="Carb_anhydrase"/>
    <property type="match status" value="1"/>
</dbReference>
<evidence type="ECO:0000259" key="7">
    <source>
        <dbReference type="PROSITE" id="PS51144"/>
    </source>
</evidence>
<comment type="catalytic activity">
    <reaction evidence="6">
        <text>hydrogencarbonate + H(+) = CO2 + H2O</text>
        <dbReference type="Rhea" id="RHEA:10748"/>
        <dbReference type="ChEBI" id="CHEBI:15377"/>
        <dbReference type="ChEBI" id="CHEBI:15378"/>
        <dbReference type="ChEBI" id="CHEBI:16526"/>
        <dbReference type="ChEBI" id="CHEBI:17544"/>
        <dbReference type="EC" id="4.2.1.1"/>
    </reaction>
</comment>
<dbReference type="EMBL" id="JXKQ01000007">
    <property type="protein sequence ID" value="OJG45212.1"/>
    <property type="molecule type" value="Genomic_DNA"/>
</dbReference>
<dbReference type="AlphaFoldDB" id="A0A1L8TM65"/>
<dbReference type="InterPro" id="IPR023561">
    <property type="entry name" value="Carbonic_anhydrase_a-class"/>
</dbReference>
<dbReference type="GO" id="GO:0004089">
    <property type="term" value="F:carbonate dehydratase activity"/>
    <property type="evidence" value="ECO:0007669"/>
    <property type="project" value="UniProtKB-EC"/>
</dbReference>
<gene>
    <name evidence="8" type="ORF">RV04_GL002260</name>
</gene>
<proteinExistence type="inferred from homology"/>
<evidence type="ECO:0000256" key="6">
    <source>
        <dbReference type="ARBA" id="ARBA00048348"/>
    </source>
</evidence>
<accession>A0A1L8TM65</accession>
<evidence type="ECO:0000256" key="1">
    <source>
        <dbReference type="ARBA" id="ARBA00010718"/>
    </source>
</evidence>
<keyword evidence="3" id="KW-0479">Metal-binding</keyword>
<organism evidence="8 9">
    <name type="scientific">Enterococcus hermanniensis</name>
    <dbReference type="NCBI Taxonomy" id="249189"/>
    <lineage>
        <taxon>Bacteria</taxon>
        <taxon>Bacillati</taxon>
        <taxon>Bacillota</taxon>
        <taxon>Bacilli</taxon>
        <taxon>Lactobacillales</taxon>
        <taxon>Enterococcaceae</taxon>
        <taxon>Enterococcus</taxon>
    </lineage>
</organism>
<feature type="domain" description="Alpha-carbonic anhydrase" evidence="7">
    <location>
        <begin position="9"/>
        <end position="217"/>
    </location>
</feature>
<evidence type="ECO:0000313" key="8">
    <source>
        <dbReference type="EMBL" id="OJG45212.1"/>
    </source>
</evidence>
<dbReference type="Proteomes" id="UP000182077">
    <property type="component" value="Unassembled WGS sequence"/>
</dbReference>
<name>A0A1L8TM65_9ENTE</name>
<keyword evidence="4" id="KW-0862">Zinc</keyword>
<dbReference type="EC" id="4.2.1.1" evidence="2"/>
<evidence type="ECO:0000313" key="9">
    <source>
        <dbReference type="Proteomes" id="UP000182077"/>
    </source>
</evidence>
<evidence type="ECO:0000256" key="3">
    <source>
        <dbReference type="ARBA" id="ARBA00022723"/>
    </source>
</evidence>
<keyword evidence="9" id="KW-1185">Reference proteome</keyword>
<dbReference type="Gene3D" id="3.10.200.10">
    <property type="entry name" value="Alpha carbonic anhydrase"/>
    <property type="match status" value="1"/>
</dbReference>
<dbReference type="SUPFAM" id="SSF51069">
    <property type="entry name" value="Carbonic anhydrase"/>
    <property type="match status" value="1"/>
</dbReference>
<dbReference type="InterPro" id="IPR041891">
    <property type="entry name" value="Alpha_CA_prokaryot-like"/>
</dbReference>
<dbReference type="GO" id="GO:0008270">
    <property type="term" value="F:zinc ion binding"/>
    <property type="evidence" value="ECO:0007669"/>
    <property type="project" value="InterPro"/>
</dbReference>
<dbReference type="PROSITE" id="PS51144">
    <property type="entry name" value="ALPHA_CA_2"/>
    <property type="match status" value="1"/>
</dbReference>
<dbReference type="Pfam" id="PF00194">
    <property type="entry name" value="Carb_anhydrase"/>
    <property type="match status" value="1"/>
</dbReference>
<dbReference type="PANTHER" id="PTHR18952">
    <property type="entry name" value="CARBONIC ANHYDRASE"/>
    <property type="match status" value="1"/>
</dbReference>
<comment type="caution">
    <text evidence="8">The sequence shown here is derived from an EMBL/GenBank/DDBJ whole genome shotgun (WGS) entry which is preliminary data.</text>
</comment>
<evidence type="ECO:0000256" key="4">
    <source>
        <dbReference type="ARBA" id="ARBA00022833"/>
    </source>
</evidence>
<dbReference type="CDD" id="cd03124">
    <property type="entry name" value="alpha_CA_prokaryotic_like"/>
    <property type="match status" value="1"/>
</dbReference>
<dbReference type="InterPro" id="IPR036398">
    <property type="entry name" value="CA_dom_sf"/>
</dbReference>
<dbReference type="STRING" id="249189.RV04_GL002260"/>
<sequence length="217" mass="24677">MKAEVKTKFLIDYCHQHEWGFQGGQLQSPIDIQTNQTQMERTRTGIQLNLSTTPATFFNNGQNLQLLGSGQACLNRRVIDFVQVHFHADGEHMIDGEQFPLEGHFLFQSPNGQTGVIGVLYRAGKHNLDFDHILNQYETEKGEGTFSVESLIPENKSYYHYIGSLTTPPLTEGIEWYVLQNVLEVSAEQLDRFISIHGKNSRSCQSLNDRKVIEFGE</sequence>
<dbReference type="PANTHER" id="PTHR18952:SF265">
    <property type="entry name" value="CARBONIC ANHYDRASE"/>
    <property type="match status" value="1"/>
</dbReference>
<dbReference type="InterPro" id="IPR001148">
    <property type="entry name" value="CA_dom"/>
</dbReference>
<evidence type="ECO:0000256" key="5">
    <source>
        <dbReference type="ARBA" id="ARBA00023239"/>
    </source>
</evidence>
<keyword evidence="5" id="KW-0456">Lyase</keyword>